<gene>
    <name evidence="3" type="ORF">IAB68_00215</name>
</gene>
<dbReference type="AlphaFoldDB" id="A0A9D1ILU0"/>
<evidence type="ECO:0000256" key="2">
    <source>
        <dbReference type="SAM" id="Phobius"/>
    </source>
</evidence>
<keyword evidence="2" id="KW-0812">Transmembrane</keyword>
<evidence type="ECO:0000313" key="4">
    <source>
        <dbReference type="Proteomes" id="UP000824074"/>
    </source>
</evidence>
<evidence type="ECO:0000313" key="3">
    <source>
        <dbReference type="EMBL" id="HIU39713.1"/>
    </source>
</evidence>
<feature type="region of interest" description="Disordered" evidence="1">
    <location>
        <begin position="1"/>
        <end position="25"/>
    </location>
</feature>
<keyword evidence="2" id="KW-0472">Membrane</keyword>
<name>A0A9D1ILU0_9FIRM</name>
<protein>
    <submittedName>
        <fullName evidence="3">Uncharacterized protein</fullName>
    </submittedName>
</protein>
<reference evidence="3" key="1">
    <citation type="submission" date="2020-10" db="EMBL/GenBank/DDBJ databases">
        <authorList>
            <person name="Gilroy R."/>
        </authorList>
    </citation>
    <scope>NUCLEOTIDE SEQUENCE</scope>
    <source>
        <strain evidence="3">CHK193-30670</strain>
    </source>
</reference>
<dbReference type="Proteomes" id="UP000824074">
    <property type="component" value="Unassembled WGS sequence"/>
</dbReference>
<keyword evidence="2" id="KW-1133">Transmembrane helix</keyword>
<dbReference type="EMBL" id="DVMT01000003">
    <property type="protein sequence ID" value="HIU39713.1"/>
    <property type="molecule type" value="Genomic_DNA"/>
</dbReference>
<feature type="compositionally biased region" description="Basic and acidic residues" evidence="1">
    <location>
        <begin position="12"/>
        <end position="21"/>
    </location>
</feature>
<organism evidence="3 4">
    <name type="scientific">Candidatus Aphodocola excrementigallinarum</name>
    <dbReference type="NCBI Taxonomy" id="2840670"/>
    <lineage>
        <taxon>Bacteria</taxon>
        <taxon>Bacillati</taxon>
        <taxon>Bacillota</taxon>
        <taxon>Bacilli</taxon>
        <taxon>Candidatus Aphodocola</taxon>
    </lineage>
</organism>
<reference evidence="3" key="2">
    <citation type="journal article" date="2021" name="PeerJ">
        <title>Extensive microbial diversity within the chicken gut microbiome revealed by metagenomics and culture.</title>
        <authorList>
            <person name="Gilroy R."/>
            <person name="Ravi A."/>
            <person name="Getino M."/>
            <person name="Pursley I."/>
            <person name="Horton D.L."/>
            <person name="Alikhan N.F."/>
            <person name="Baker D."/>
            <person name="Gharbi K."/>
            <person name="Hall N."/>
            <person name="Watson M."/>
            <person name="Adriaenssens E.M."/>
            <person name="Foster-Nyarko E."/>
            <person name="Jarju S."/>
            <person name="Secka A."/>
            <person name="Antonio M."/>
            <person name="Oren A."/>
            <person name="Chaudhuri R.R."/>
            <person name="La Ragione R."/>
            <person name="Hildebrand F."/>
            <person name="Pallen M.J."/>
        </authorList>
    </citation>
    <scope>NUCLEOTIDE SEQUENCE</scope>
    <source>
        <strain evidence="3">CHK193-30670</strain>
    </source>
</reference>
<accession>A0A9D1ILU0</accession>
<sequence length="62" mass="7281">MDDMQMVDVSDNTEKKDENKKENKKKKDKFMMGIYIALIVLVVLGSLVYFFGYNLLKPYIKV</sequence>
<feature type="transmembrane region" description="Helical" evidence="2">
    <location>
        <begin position="30"/>
        <end position="52"/>
    </location>
</feature>
<evidence type="ECO:0000256" key="1">
    <source>
        <dbReference type="SAM" id="MobiDB-lite"/>
    </source>
</evidence>
<proteinExistence type="predicted"/>
<comment type="caution">
    <text evidence="3">The sequence shown here is derived from an EMBL/GenBank/DDBJ whole genome shotgun (WGS) entry which is preliminary data.</text>
</comment>